<dbReference type="Pfam" id="PF19929">
    <property type="entry name" value="DUF6392"/>
    <property type="match status" value="1"/>
</dbReference>
<reference evidence="1 2" key="1">
    <citation type="submission" date="2014-03" db="EMBL/GenBank/DDBJ databases">
        <title>Draft Genome of Photorhabdus luminescens BA1, an Egyptian Isolate.</title>
        <authorList>
            <person name="Ghazal S."/>
            <person name="Hurst S.G.IV."/>
            <person name="Morris K."/>
            <person name="Thomas K."/>
            <person name="Tisa L.S."/>
        </authorList>
    </citation>
    <scope>NUCLEOTIDE SEQUENCE [LARGE SCALE GENOMIC DNA]</scope>
    <source>
        <strain evidence="1 2">BA1</strain>
    </source>
</reference>
<dbReference type="AlphaFoldDB" id="A0A022PJ76"/>
<accession>A0A022PJ76</accession>
<dbReference type="PATRIC" id="fig|1393736.3.peg.1944"/>
<name>A0A022PJ76_9GAMM</name>
<dbReference type="RefSeq" id="WP_036778198.1">
    <property type="nucleotide sequence ID" value="NZ_CAWLTM010000092.1"/>
</dbReference>
<proteinExistence type="predicted"/>
<dbReference type="InterPro" id="IPR045657">
    <property type="entry name" value="DUF6392"/>
</dbReference>
<comment type="caution">
    <text evidence="1">The sequence shown here is derived from an EMBL/GenBank/DDBJ whole genome shotgun (WGS) entry which is preliminary data.</text>
</comment>
<dbReference type="Proteomes" id="UP000023464">
    <property type="component" value="Unassembled WGS sequence"/>
</dbReference>
<sequence>MTINVEALINSLGKTYQEIFDEGLIPYRSKPNGPPGVLNIGIDMVKEGIFLSFERSSKILNEITLRLLRDDKVSFVFPNELPSPLMHSMDRVWVRENLGNPIKSIPPRQILRRQFGWKDLYRFKDEISMQISYDMMERVKSVTFLPTSEVRW</sequence>
<evidence type="ECO:0000313" key="2">
    <source>
        <dbReference type="Proteomes" id="UP000023464"/>
    </source>
</evidence>
<dbReference type="EMBL" id="JFGV01000023">
    <property type="protein sequence ID" value="EYU15564.1"/>
    <property type="molecule type" value="Genomic_DNA"/>
</dbReference>
<protein>
    <recommendedName>
        <fullName evidence="3">Pyocin immunity protein</fullName>
    </recommendedName>
</protein>
<gene>
    <name evidence="1" type="ORF">BA1DRAFT_01919</name>
</gene>
<keyword evidence="2" id="KW-1185">Reference proteome</keyword>
<organism evidence="1 2">
    <name type="scientific">Photorhabdus aegyptia</name>
    <dbReference type="NCBI Taxonomy" id="2805098"/>
    <lineage>
        <taxon>Bacteria</taxon>
        <taxon>Pseudomonadati</taxon>
        <taxon>Pseudomonadota</taxon>
        <taxon>Gammaproteobacteria</taxon>
        <taxon>Enterobacterales</taxon>
        <taxon>Morganellaceae</taxon>
        <taxon>Photorhabdus</taxon>
    </lineage>
</organism>
<evidence type="ECO:0008006" key="3">
    <source>
        <dbReference type="Google" id="ProtNLM"/>
    </source>
</evidence>
<evidence type="ECO:0000313" key="1">
    <source>
        <dbReference type="EMBL" id="EYU15564.1"/>
    </source>
</evidence>